<protein>
    <submittedName>
        <fullName evidence="2">Uncharacterized protein</fullName>
    </submittedName>
</protein>
<feature type="compositionally biased region" description="Basic and acidic residues" evidence="1">
    <location>
        <begin position="129"/>
        <end position="144"/>
    </location>
</feature>
<dbReference type="GeneID" id="30067863"/>
<accession>W7MTW0</accession>
<dbReference type="Proteomes" id="UP000009096">
    <property type="component" value="Chromosome 9"/>
</dbReference>
<evidence type="ECO:0000313" key="3">
    <source>
        <dbReference type="Proteomes" id="UP000009096"/>
    </source>
</evidence>
<dbReference type="EMBL" id="DS022255">
    <property type="protein sequence ID" value="EWG51194.1"/>
    <property type="molecule type" value="Genomic_DNA"/>
</dbReference>
<feature type="region of interest" description="Disordered" evidence="1">
    <location>
        <begin position="1"/>
        <end position="26"/>
    </location>
</feature>
<organism evidence="2 3">
    <name type="scientific">Gibberella moniliformis (strain M3125 / FGSC 7600)</name>
    <name type="common">Maize ear and stalk rot fungus</name>
    <name type="synonym">Fusarium verticillioides</name>
    <dbReference type="NCBI Taxonomy" id="334819"/>
    <lineage>
        <taxon>Eukaryota</taxon>
        <taxon>Fungi</taxon>
        <taxon>Dikarya</taxon>
        <taxon>Ascomycota</taxon>
        <taxon>Pezizomycotina</taxon>
        <taxon>Sordariomycetes</taxon>
        <taxon>Hypocreomycetidae</taxon>
        <taxon>Hypocreales</taxon>
        <taxon>Nectriaceae</taxon>
        <taxon>Fusarium</taxon>
        <taxon>Fusarium fujikuroi species complex</taxon>
    </lineage>
</organism>
<keyword evidence="3" id="KW-1185">Reference proteome</keyword>
<gene>
    <name evidence="2" type="ORF">FVEG_10264</name>
</gene>
<feature type="region of interest" description="Disordered" evidence="1">
    <location>
        <begin position="126"/>
        <end position="151"/>
    </location>
</feature>
<dbReference type="EMBL" id="CM000586">
    <property type="protein sequence ID" value="EWG51194.1"/>
    <property type="molecule type" value="Genomic_DNA"/>
</dbReference>
<sequence length="205" mass="22493">MPISGAAGTEGANNARRAIQDQKKSTISLPIASNSLRPYVKKEARSRLGTKFLKGCTAEKNRSEDVRPKSILVHLYARVESPRSGMDSDLEAFSRYPADGSSAAPPGRTAAKTNYLNERFQSPAAIRGDQTHQFHRPREGDGKVMEGSQQNEGLRGVGGVPGVWCQGQGQWQMRLFYTPCATYFLTAQHQLTTPWPGNCLLLEVT</sequence>
<dbReference type="VEuPathDB" id="FungiDB:FVEG_10264"/>
<reference evidence="2 3" key="1">
    <citation type="journal article" date="2010" name="Nature">
        <title>Comparative genomics reveals mobile pathogenicity chromosomes in Fusarium.</title>
        <authorList>
            <person name="Ma L.J."/>
            <person name="van der Does H.C."/>
            <person name="Borkovich K.A."/>
            <person name="Coleman J.J."/>
            <person name="Daboussi M.J."/>
            <person name="Di Pietro A."/>
            <person name="Dufresne M."/>
            <person name="Freitag M."/>
            <person name="Grabherr M."/>
            <person name="Henrissat B."/>
            <person name="Houterman P.M."/>
            <person name="Kang S."/>
            <person name="Shim W.B."/>
            <person name="Woloshuk C."/>
            <person name="Xie X."/>
            <person name="Xu J.R."/>
            <person name="Antoniw J."/>
            <person name="Baker S.E."/>
            <person name="Bluhm B.H."/>
            <person name="Breakspear A."/>
            <person name="Brown D.W."/>
            <person name="Butchko R.A."/>
            <person name="Chapman S."/>
            <person name="Coulson R."/>
            <person name="Coutinho P.M."/>
            <person name="Danchin E.G."/>
            <person name="Diener A."/>
            <person name="Gale L.R."/>
            <person name="Gardiner D.M."/>
            <person name="Goff S."/>
            <person name="Hammond-Kosack K.E."/>
            <person name="Hilburn K."/>
            <person name="Hua-Van A."/>
            <person name="Jonkers W."/>
            <person name="Kazan K."/>
            <person name="Kodira C.D."/>
            <person name="Koehrsen M."/>
            <person name="Kumar L."/>
            <person name="Lee Y.H."/>
            <person name="Li L."/>
            <person name="Manners J.M."/>
            <person name="Miranda-Saavedra D."/>
            <person name="Mukherjee M."/>
            <person name="Park G."/>
            <person name="Park J."/>
            <person name="Park S.Y."/>
            <person name="Proctor R.H."/>
            <person name="Regev A."/>
            <person name="Ruiz-Roldan M.C."/>
            <person name="Sain D."/>
            <person name="Sakthikumar S."/>
            <person name="Sykes S."/>
            <person name="Schwartz D.C."/>
            <person name="Turgeon B.G."/>
            <person name="Wapinski I."/>
            <person name="Yoder O."/>
            <person name="Young S."/>
            <person name="Zeng Q."/>
            <person name="Zhou S."/>
            <person name="Galagan J."/>
            <person name="Cuomo C.A."/>
            <person name="Kistler H.C."/>
            <person name="Rep M."/>
        </authorList>
    </citation>
    <scope>NUCLEOTIDE SEQUENCE [LARGE SCALE GENOMIC DNA]</scope>
    <source>
        <strain evidence="3">M3125 / FGSC 7600</strain>
    </source>
</reference>
<dbReference type="AlphaFoldDB" id="W7MTW0"/>
<dbReference type="HOGENOM" id="CLU_1337606_0_0_1"/>
<dbReference type="RefSeq" id="XP_018757385.1">
    <property type="nucleotide sequence ID" value="XM_018899334.1"/>
</dbReference>
<dbReference type="KEGG" id="fvr:FVEG_10264"/>
<evidence type="ECO:0000313" key="2">
    <source>
        <dbReference type="EMBL" id="EWG51194.1"/>
    </source>
</evidence>
<proteinExistence type="predicted"/>
<evidence type="ECO:0000256" key="1">
    <source>
        <dbReference type="SAM" id="MobiDB-lite"/>
    </source>
</evidence>
<name>W7MTW0_GIBM7</name>